<proteinExistence type="predicted"/>
<dbReference type="InterPro" id="IPR016461">
    <property type="entry name" value="COMT-like"/>
</dbReference>
<dbReference type="PANTHER" id="PTHR43712:SF12">
    <property type="entry name" value="STERIGMATOCYSTIN 8-O-METHYLTRANSFERASE"/>
    <property type="match status" value="1"/>
</dbReference>
<dbReference type="Gene3D" id="1.10.10.10">
    <property type="entry name" value="Winged helix-like DNA-binding domain superfamily/Winged helix DNA-binding domain"/>
    <property type="match status" value="1"/>
</dbReference>
<evidence type="ECO:0000256" key="3">
    <source>
        <dbReference type="ARBA" id="ARBA00022691"/>
    </source>
</evidence>
<dbReference type="OrthoDB" id="1606438at2759"/>
<dbReference type="SUPFAM" id="SSF53335">
    <property type="entry name" value="S-adenosyl-L-methionine-dependent methyltransferases"/>
    <property type="match status" value="1"/>
</dbReference>
<dbReference type="InterPro" id="IPR036388">
    <property type="entry name" value="WH-like_DNA-bd_sf"/>
</dbReference>
<sequence>MTTSLVQIAREILRNAEIIESFTGGNSNSEATRVPADLEKARVDLVDAAQAIRSQALSPETLMFQTLWAITDLPVLRFVYTYNLPQYIPLGDSISYKSVAKASGIDERLLVRFIRYAITINIFTEPSTGYVTHSPISKMLKTNPSALDVMGMILEELGPSVANVMTAKEKFANIDPQAEEPTSSGYNVANETDLPIYQFLDQHPNRASRFGDADTKYLLEAFPWSSFDRKDVLMVDVGGSHGGVSYKVAEATSEMHFLIQDLESVVQVGKSVLPESLKDRVSFMSHDFFTPQTVKADIYFFRWIFHNWSDKYSIRILQSLIPAMNSGAKILLYEHVLDDGSDTRTQTKNDRYYPK</sequence>
<keyword evidence="6" id="KW-1185">Reference proteome</keyword>
<dbReference type="PANTHER" id="PTHR43712">
    <property type="entry name" value="PUTATIVE (AFU_ORTHOLOGUE AFUA_4G14580)-RELATED"/>
    <property type="match status" value="1"/>
</dbReference>
<protein>
    <submittedName>
        <fullName evidence="5">S-adenosyl-L-methionine-dependent methyltransferase</fullName>
    </submittedName>
</protein>
<evidence type="ECO:0000256" key="2">
    <source>
        <dbReference type="ARBA" id="ARBA00022679"/>
    </source>
</evidence>
<organism evidence="5 6">
    <name type="scientific">Corynespora cassiicola Philippines</name>
    <dbReference type="NCBI Taxonomy" id="1448308"/>
    <lineage>
        <taxon>Eukaryota</taxon>
        <taxon>Fungi</taxon>
        <taxon>Dikarya</taxon>
        <taxon>Ascomycota</taxon>
        <taxon>Pezizomycotina</taxon>
        <taxon>Dothideomycetes</taxon>
        <taxon>Pleosporomycetidae</taxon>
        <taxon>Pleosporales</taxon>
        <taxon>Corynesporascaceae</taxon>
        <taxon>Corynespora</taxon>
    </lineage>
</organism>
<dbReference type="Proteomes" id="UP000240883">
    <property type="component" value="Unassembled WGS sequence"/>
</dbReference>
<evidence type="ECO:0000313" key="6">
    <source>
        <dbReference type="Proteomes" id="UP000240883"/>
    </source>
</evidence>
<dbReference type="GO" id="GO:0008171">
    <property type="term" value="F:O-methyltransferase activity"/>
    <property type="evidence" value="ECO:0007669"/>
    <property type="project" value="InterPro"/>
</dbReference>
<keyword evidence="2 5" id="KW-0808">Transferase</keyword>
<dbReference type="EMBL" id="KZ678137">
    <property type="protein sequence ID" value="PSN65224.1"/>
    <property type="molecule type" value="Genomic_DNA"/>
</dbReference>
<keyword evidence="1 5" id="KW-0489">Methyltransferase</keyword>
<evidence type="ECO:0000256" key="1">
    <source>
        <dbReference type="ARBA" id="ARBA00022603"/>
    </source>
</evidence>
<dbReference type="Pfam" id="PF00891">
    <property type="entry name" value="Methyltransf_2"/>
    <property type="match status" value="1"/>
</dbReference>
<dbReference type="AlphaFoldDB" id="A0A2T2NIG7"/>
<dbReference type="InterPro" id="IPR036390">
    <property type="entry name" value="WH_DNA-bd_sf"/>
</dbReference>
<dbReference type="GO" id="GO:0032259">
    <property type="term" value="P:methylation"/>
    <property type="evidence" value="ECO:0007669"/>
    <property type="project" value="UniProtKB-KW"/>
</dbReference>
<evidence type="ECO:0000259" key="4">
    <source>
        <dbReference type="Pfam" id="PF00891"/>
    </source>
</evidence>
<name>A0A2T2NIG7_CORCC</name>
<dbReference type="Gene3D" id="3.40.50.150">
    <property type="entry name" value="Vaccinia Virus protein VP39"/>
    <property type="match status" value="1"/>
</dbReference>
<keyword evidence="3" id="KW-0949">S-adenosyl-L-methionine</keyword>
<dbReference type="PROSITE" id="PS51683">
    <property type="entry name" value="SAM_OMT_II"/>
    <property type="match status" value="1"/>
</dbReference>
<dbReference type="STRING" id="1448308.A0A2T2NIG7"/>
<accession>A0A2T2NIG7</accession>
<dbReference type="InterPro" id="IPR001077">
    <property type="entry name" value="COMT_C"/>
</dbReference>
<evidence type="ECO:0000313" key="5">
    <source>
        <dbReference type="EMBL" id="PSN65224.1"/>
    </source>
</evidence>
<gene>
    <name evidence="5" type="ORF">BS50DRAFT_622495</name>
</gene>
<dbReference type="InterPro" id="IPR029063">
    <property type="entry name" value="SAM-dependent_MTases_sf"/>
</dbReference>
<reference evidence="5 6" key="1">
    <citation type="journal article" date="2018" name="Front. Microbiol.">
        <title>Genome-Wide Analysis of Corynespora cassiicola Leaf Fall Disease Putative Effectors.</title>
        <authorList>
            <person name="Lopez D."/>
            <person name="Ribeiro S."/>
            <person name="Label P."/>
            <person name="Fumanal B."/>
            <person name="Venisse J.S."/>
            <person name="Kohler A."/>
            <person name="de Oliveira R.R."/>
            <person name="Labutti K."/>
            <person name="Lipzen A."/>
            <person name="Lail K."/>
            <person name="Bauer D."/>
            <person name="Ohm R.A."/>
            <person name="Barry K.W."/>
            <person name="Spatafora J."/>
            <person name="Grigoriev I.V."/>
            <person name="Martin F.M."/>
            <person name="Pujade-Renaud V."/>
        </authorList>
    </citation>
    <scope>NUCLEOTIDE SEQUENCE [LARGE SCALE GENOMIC DNA]</scope>
    <source>
        <strain evidence="5 6">Philippines</strain>
    </source>
</reference>
<feature type="domain" description="O-methyltransferase C-terminal" evidence="4">
    <location>
        <begin position="233"/>
        <end position="348"/>
    </location>
</feature>
<dbReference type="SUPFAM" id="SSF46785">
    <property type="entry name" value="Winged helix' DNA-binding domain"/>
    <property type="match status" value="1"/>
</dbReference>